<protein>
    <recommendedName>
        <fullName evidence="4">FR47-like domain-containing protein</fullName>
    </recommendedName>
</protein>
<dbReference type="Proteomes" id="UP001149163">
    <property type="component" value="Unassembled WGS sequence"/>
</dbReference>
<dbReference type="InterPro" id="IPR053225">
    <property type="entry name" value="Acyl-CoA_N-acyltransferase"/>
</dbReference>
<dbReference type="PANTHER" id="PTHR20958">
    <property type="entry name" value="GLYCINE N-ACYLTRANSFERASE-LIKE PROTEIN"/>
    <property type="match status" value="1"/>
</dbReference>
<dbReference type="RefSeq" id="XP_056539341.1">
    <property type="nucleotide sequence ID" value="XM_056691635.1"/>
</dbReference>
<dbReference type="PANTHER" id="PTHR20958:SF6">
    <property type="entry name" value="GLYCINE N-ACYLTRANSFERASE-LIKE PROTEIN"/>
    <property type="match status" value="1"/>
</dbReference>
<reference evidence="2" key="2">
    <citation type="journal article" date="2023" name="IMA Fungus">
        <title>Comparative genomic study of the Penicillium genus elucidates a diverse pangenome and 15 lateral gene transfer events.</title>
        <authorList>
            <person name="Petersen C."/>
            <person name="Sorensen T."/>
            <person name="Nielsen M.R."/>
            <person name="Sondergaard T.E."/>
            <person name="Sorensen J.L."/>
            <person name="Fitzpatrick D.A."/>
            <person name="Frisvad J.C."/>
            <person name="Nielsen K.L."/>
        </authorList>
    </citation>
    <scope>NUCLEOTIDE SEQUENCE</scope>
    <source>
        <strain evidence="2">IBT 26290</strain>
    </source>
</reference>
<evidence type="ECO:0000313" key="2">
    <source>
        <dbReference type="EMBL" id="KAJ5153033.1"/>
    </source>
</evidence>
<proteinExistence type="predicted"/>
<dbReference type="GeneID" id="81430811"/>
<dbReference type="Gene3D" id="3.40.630.30">
    <property type="match status" value="1"/>
</dbReference>
<feature type="compositionally biased region" description="Low complexity" evidence="1">
    <location>
        <begin position="185"/>
        <end position="200"/>
    </location>
</feature>
<feature type="region of interest" description="Disordered" evidence="1">
    <location>
        <begin position="169"/>
        <end position="200"/>
    </location>
</feature>
<dbReference type="AlphaFoldDB" id="A0A9W9HMQ1"/>
<keyword evidence="3" id="KW-1185">Reference proteome</keyword>
<feature type="region of interest" description="Disordered" evidence="1">
    <location>
        <begin position="272"/>
        <end position="293"/>
    </location>
</feature>
<comment type="caution">
    <text evidence="2">The sequence shown here is derived from an EMBL/GenBank/DDBJ whole genome shotgun (WGS) entry which is preliminary data.</text>
</comment>
<evidence type="ECO:0008006" key="4">
    <source>
        <dbReference type="Google" id="ProtNLM"/>
    </source>
</evidence>
<organism evidence="2 3">
    <name type="scientific">Penicillium canariense</name>
    <dbReference type="NCBI Taxonomy" id="189055"/>
    <lineage>
        <taxon>Eukaryota</taxon>
        <taxon>Fungi</taxon>
        <taxon>Dikarya</taxon>
        <taxon>Ascomycota</taxon>
        <taxon>Pezizomycotina</taxon>
        <taxon>Eurotiomycetes</taxon>
        <taxon>Eurotiomycetidae</taxon>
        <taxon>Eurotiales</taxon>
        <taxon>Aspergillaceae</taxon>
        <taxon>Penicillium</taxon>
    </lineage>
</organism>
<evidence type="ECO:0000256" key="1">
    <source>
        <dbReference type="SAM" id="MobiDB-lite"/>
    </source>
</evidence>
<sequence length="456" mass="48373">MAASTPPPAGAAPCFYEHTAHSITPHLTTQMPYSIALLRRIQHALAHPSNTAKILATFPPGATPDADTHTPWLAARVDLFRGRETQIILYSSLEAQCTLLPPIDPVPRSEDAASTAANANANANANYAVSTLSAAPAVLDLARAQFLAFLTHVKAHLLPEYLSSLAASDPESSATPESAARSPGASISASPLGPLSPSAPSNPTGVALIPAPDPRAFLFGTLHTGLFALLLRPGIFARVDGPADPLSGLRIHRFDNPPYYKYFFKRDSFSPGSGSGSEVAEENSLPPGYRYHDRRGREGVLAEHLDLVQSRTHIPRSRSQLQTLPGVAIYYDAPGTGTGADTPTDNSSGEDQAEMPIAWGFLGVDGAVTTLHVEPEHRKQGLAFSLSKEVMRRGMAAEEVFGAHRVGIVDGAGKGLVEGWAHADVAGYNNASRRVMEKIGGPVLTTVVWTVIELLD</sequence>
<dbReference type="OrthoDB" id="61870at2759"/>
<dbReference type="EMBL" id="JAPQKN010000007">
    <property type="protein sequence ID" value="KAJ5153033.1"/>
    <property type="molecule type" value="Genomic_DNA"/>
</dbReference>
<evidence type="ECO:0000313" key="3">
    <source>
        <dbReference type="Proteomes" id="UP001149163"/>
    </source>
</evidence>
<reference evidence="2" key="1">
    <citation type="submission" date="2022-11" db="EMBL/GenBank/DDBJ databases">
        <authorList>
            <person name="Petersen C."/>
        </authorList>
    </citation>
    <scope>NUCLEOTIDE SEQUENCE</scope>
    <source>
        <strain evidence="2">IBT 26290</strain>
    </source>
</reference>
<accession>A0A9W9HMQ1</accession>
<name>A0A9W9HMQ1_9EURO</name>
<gene>
    <name evidence="2" type="ORF">N7482_009511</name>
</gene>